<keyword evidence="2" id="KW-1185">Reference proteome</keyword>
<name>A0ABP1PX54_9HEXA</name>
<dbReference type="Proteomes" id="UP001642540">
    <property type="component" value="Unassembled WGS sequence"/>
</dbReference>
<proteinExistence type="predicted"/>
<dbReference type="EMBL" id="CAXLJM020000013">
    <property type="protein sequence ID" value="CAL8077461.1"/>
    <property type="molecule type" value="Genomic_DNA"/>
</dbReference>
<evidence type="ECO:0000313" key="1">
    <source>
        <dbReference type="EMBL" id="CAL8077461.1"/>
    </source>
</evidence>
<evidence type="ECO:0000313" key="2">
    <source>
        <dbReference type="Proteomes" id="UP001642540"/>
    </source>
</evidence>
<gene>
    <name evidence="1" type="ORF">ODALV1_LOCUS3817</name>
</gene>
<sequence>MVDLKKFAVVHFLRENSVEAVPRSWISSNQLTCAYPRKFPQNFESLRSNEESVPPAQWGRYKVKILKSYDSLEKANRKANKFLVTSDVETTDCDNPNTSAILTLASSPPTDSVILPPPPASSIFTGINLGR</sequence>
<accession>A0ABP1PX54</accession>
<organism evidence="1 2">
    <name type="scientific">Orchesella dallaii</name>
    <dbReference type="NCBI Taxonomy" id="48710"/>
    <lineage>
        <taxon>Eukaryota</taxon>
        <taxon>Metazoa</taxon>
        <taxon>Ecdysozoa</taxon>
        <taxon>Arthropoda</taxon>
        <taxon>Hexapoda</taxon>
        <taxon>Collembola</taxon>
        <taxon>Entomobryomorpha</taxon>
        <taxon>Entomobryoidea</taxon>
        <taxon>Orchesellidae</taxon>
        <taxon>Orchesellinae</taxon>
        <taxon>Orchesella</taxon>
    </lineage>
</organism>
<comment type="caution">
    <text evidence="1">The sequence shown here is derived from an EMBL/GenBank/DDBJ whole genome shotgun (WGS) entry which is preliminary data.</text>
</comment>
<protein>
    <submittedName>
        <fullName evidence="1">Uncharacterized protein</fullName>
    </submittedName>
</protein>
<reference evidence="1 2" key="1">
    <citation type="submission" date="2024-08" db="EMBL/GenBank/DDBJ databases">
        <authorList>
            <person name="Cucini C."/>
            <person name="Frati F."/>
        </authorList>
    </citation>
    <scope>NUCLEOTIDE SEQUENCE [LARGE SCALE GENOMIC DNA]</scope>
</reference>